<dbReference type="InterPro" id="IPR036663">
    <property type="entry name" value="Fumarylacetoacetase_C_sf"/>
</dbReference>
<dbReference type="AlphaFoldDB" id="A0A1H9BUK9"/>
<keyword evidence="2" id="KW-1185">Reference proteome</keyword>
<sequence length="264" mass="27996">MTVQQQVAAREAQLAQDILATYFSPTALQPSPELLPDSLESAERVQDRIVAGIGELGAWKLGASTPAVRQKNGFDRIFFGALPQAVVLDARERSVLEGARFTGVESEFGFRFGRDLPPRSEPYSAQEVLAAIAEVLPTLEVPGSRFTAIGVHGPFGLVADNGASGFLIHGSGQAQFDPAELLDTEVVLEIDGQIIARGTGSEIIDGPFGSLVQFVNLATGRGYTLRRNQLVATGSCTAYNLVPRGSQAKATFGRFGSVAVSFAN</sequence>
<dbReference type="RefSeq" id="WP_093282256.1">
    <property type="nucleotide sequence ID" value="NZ_FOFS01000002.1"/>
</dbReference>
<dbReference type="PANTHER" id="PTHR30143">
    <property type="entry name" value="ACID HYDRATASE"/>
    <property type="match status" value="1"/>
</dbReference>
<protein>
    <submittedName>
        <fullName evidence="1">2-keto-4-pentenoate hydratase</fullName>
    </submittedName>
</protein>
<dbReference type="GO" id="GO:0005737">
    <property type="term" value="C:cytoplasm"/>
    <property type="evidence" value="ECO:0007669"/>
    <property type="project" value="TreeGrafter"/>
</dbReference>
<reference evidence="1 2" key="1">
    <citation type="submission" date="2016-10" db="EMBL/GenBank/DDBJ databases">
        <authorList>
            <person name="de Groot N.N."/>
        </authorList>
    </citation>
    <scope>NUCLEOTIDE SEQUENCE [LARGE SCALE GENOMIC DNA]</scope>
    <source>
        <strain evidence="1 2">DSM 25927</strain>
    </source>
</reference>
<accession>A0A1H9BUK9</accession>
<evidence type="ECO:0000313" key="2">
    <source>
        <dbReference type="Proteomes" id="UP000199233"/>
    </source>
</evidence>
<dbReference type="InterPro" id="IPR050772">
    <property type="entry name" value="Hydratase-Decarb/MhpD_sf"/>
</dbReference>
<dbReference type="Proteomes" id="UP000199233">
    <property type="component" value="Unassembled WGS sequence"/>
</dbReference>
<proteinExistence type="predicted"/>
<dbReference type="STRING" id="489703.SAMN04488038_102233"/>
<evidence type="ECO:0000313" key="1">
    <source>
        <dbReference type="EMBL" id="SEP92622.1"/>
    </source>
</evidence>
<organism evidence="1 2">
    <name type="scientific">Solimonas aquatica</name>
    <dbReference type="NCBI Taxonomy" id="489703"/>
    <lineage>
        <taxon>Bacteria</taxon>
        <taxon>Pseudomonadati</taxon>
        <taxon>Pseudomonadota</taxon>
        <taxon>Gammaproteobacteria</taxon>
        <taxon>Nevskiales</taxon>
        <taxon>Nevskiaceae</taxon>
        <taxon>Solimonas</taxon>
    </lineage>
</organism>
<dbReference type="SUPFAM" id="SSF56529">
    <property type="entry name" value="FAH"/>
    <property type="match status" value="1"/>
</dbReference>
<dbReference type="EMBL" id="FOFS01000002">
    <property type="protein sequence ID" value="SEP92622.1"/>
    <property type="molecule type" value="Genomic_DNA"/>
</dbReference>
<gene>
    <name evidence="1" type="ORF">SAMN04488038_102233</name>
</gene>
<dbReference type="PANTHER" id="PTHR30143:SF0">
    <property type="entry name" value="2-KETO-4-PENTENOATE HYDRATASE"/>
    <property type="match status" value="1"/>
</dbReference>
<dbReference type="OrthoDB" id="9792137at2"/>
<dbReference type="Gene3D" id="3.90.850.10">
    <property type="entry name" value="Fumarylacetoacetase-like, C-terminal domain"/>
    <property type="match status" value="1"/>
</dbReference>
<dbReference type="GO" id="GO:0008684">
    <property type="term" value="F:2-oxopent-4-enoate hydratase activity"/>
    <property type="evidence" value="ECO:0007669"/>
    <property type="project" value="TreeGrafter"/>
</dbReference>
<name>A0A1H9BUK9_9GAMM</name>